<feature type="transmembrane region" description="Helical" evidence="2">
    <location>
        <begin position="303"/>
        <end position="323"/>
    </location>
</feature>
<feature type="compositionally biased region" description="Basic and acidic residues" evidence="1">
    <location>
        <begin position="82"/>
        <end position="92"/>
    </location>
</feature>
<feature type="region of interest" description="Disordered" evidence="1">
    <location>
        <begin position="78"/>
        <end position="118"/>
    </location>
</feature>
<proteinExistence type="predicted"/>
<evidence type="ECO:0000256" key="1">
    <source>
        <dbReference type="SAM" id="MobiDB-lite"/>
    </source>
</evidence>
<dbReference type="Proteomes" id="UP001365128">
    <property type="component" value="Unassembled WGS sequence"/>
</dbReference>
<protein>
    <submittedName>
        <fullName evidence="3">Uncharacterized protein</fullName>
    </submittedName>
</protein>
<dbReference type="EMBL" id="JBBPDW010000036">
    <property type="protein sequence ID" value="KAK7536585.1"/>
    <property type="molecule type" value="Genomic_DNA"/>
</dbReference>
<keyword evidence="2" id="KW-1133">Transmembrane helix</keyword>
<name>A0ABR1LP94_9PEZI</name>
<evidence type="ECO:0000313" key="3">
    <source>
        <dbReference type="EMBL" id="KAK7536585.1"/>
    </source>
</evidence>
<comment type="caution">
    <text evidence="3">The sequence shown here is derived from an EMBL/GenBank/DDBJ whole genome shotgun (WGS) entry which is preliminary data.</text>
</comment>
<evidence type="ECO:0000256" key="2">
    <source>
        <dbReference type="SAM" id="Phobius"/>
    </source>
</evidence>
<evidence type="ECO:0000313" key="4">
    <source>
        <dbReference type="Proteomes" id="UP001365128"/>
    </source>
</evidence>
<gene>
    <name evidence="3" type="ORF">IWX46DRAFT_264932</name>
</gene>
<keyword evidence="4" id="KW-1185">Reference proteome</keyword>
<accession>A0ABR1LP94</accession>
<sequence>MHGKASDCFTLEQLRPPIFKSNDTLDPPAATVDGSCLGAVVGVDECFLDVAEILRGINSFIAQFSSLSYGRKGFIQSQSVPQHHEEPKRATRSEAVAKSISYPATQSSSSSSSNSPVHTIDGQEICNTCGKKRHAASGKSAPEGTTCAKPGCGRFLPPSDREHPRKYKDDQGDFVGYKCGKCVKLESLVALPPGSRCYHGSCNDELSPSELVGKHKCRDIEGNVVGCVCLPCCNRTIPVRDDEGNTTGHSCSKCTKIELEAQLKDPDCRFHHEKCNKILTSFLLLLSFFFFPSFSFLLFLSFFFFPSFSFLLFLFLIHYDVCLQRRFSSSSFSIGIRTSRR</sequence>
<reference evidence="3 4" key="1">
    <citation type="submission" date="2024-04" db="EMBL/GenBank/DDBJ databases">
        <title>Phyllosticta paracitricarpa is synonymous to the EU quarantine fungus P. citricarpa based on phylogenomic analyses.</title>
        <authorList>
            <consortium name="Lawrence Berkeley National Laboratory"/>
            <person name="Van Ingen-Buijs V.A."/>
            <person name="Van Westerhoven A.C."/>
            <person name="Haridas S."/>
            <person name="Skiadas P."/>
            <person name="Martin F."/>
            <person name="Groenewald J.Z."/>
            <person name="Crous P.W."/>
            <person name="Seidl M.F."/>
        </authorList>
    </citation>
    <scope>NUCLEOTIDE SEQUENCE [LARGE SCALE GENOMIC DNA]</scope>
    <source>
        <strain evidence="3 4">CBS 122670</strain>
    </source>
</reference>
<organism evidence="3 4">
    <name type="scientific">Phyllosticta citricarpa</name>
    <dbReference type="NCBI Taxonomy" id="55181"/>
    <lineage>
        <taxon>Eukaryota</taxon>
        <taxon>Fungi</taxon>
        <taxon>Dikarya</taxon>
        <taxon>Ascomycota</taxon>
        <taxon>Pezizomycotina</taxon>
        <taxon>Dothideomycetes</taxon>
        <taxon>Dothideomycetes incertae sedis</taxon>
        <taxon>Botryosphaeriales</taxon>
        <taxon>Phyllostictaceae</taxon>
        <taxon>Phyllosticta</taxon>
    </lineage>
</organism>
<keyword evidence="2" id="KW-0812">Transmembrane</keyword>
<keyword evidence="2" id="KW-0472">Membrane</keyword>